<protein>
    <submittedName>
        <fullName evidence="1">Uncharacterized protein</fullName>
    </submittedName>
</protein>
<dbReference type="RefSeq" id="WP_264489269.1">
    <property type="nucleotide sequence ID" value="NZ_JAPDDT010000012.1"/>
</dbReference>
<name>A0ABT3GNS4_9BACT</name>
<reference evidence="1 2" key="1">
    <citation type="submission" date="2022-10" db="EMBL/GenBank/DDBJ databases">
        <title>Luteolibacter arcticus strain CCTCC AB 2014275, whole genome shotgun sequencing project.</title>
        <authorList>
            <person name="Zhao G."/>
            <person name="Shen L."/>
        </authorList>
    </citation>
    <scope>NUCLEOTIDE SEQUENCE [LARGE SCALE GENOMIC DNA]</scope>
    <source>
        <strain evidence="1 2">CCTCC AB 2014275</strain>
    </source>
</reference>
<gene>
    <name evidence="1" type="ORF">OKA05_21565</name>
</gene>
<dbReference type="Proteomes" id="UP001320876">
    <property type="component" value="Unassembled WGS sequence"/>
</dbReference>
<evidence type="ECO:0000313" key="2">
    <source>
        <dbReference type="Proteomes" id="UP001320876"/>
    </source>
</evidence>
<keyword evidence="2" id="KW-1185">Reference proteome</keyword>
<sequence length="65" mass="7173">MPTKLEKELKREIQISKKPYVLRIDPNGLKLTEKGHRNGVELSWEDLTSGEAALAVALNASVSAK</sequence>
<accession>A0ABT3GNS4</accession>
<organism evidence="1 2">
    <name type="scientific">Luteolibacter arcticus</name>
    <dbReference type="NCBI Taxonomy" id="1581411"/>
    <lineage>
        <taxon>Bacteria</taxon>
        <taxon>Pseudomonadati</taxon>
        <taxon>Verrucomicrobiota</taxon>
        <taxon>Verrucomicrobiia</taxon>
        <taxon>Verrucomicrobiales</taxon>
        <taxon>Verrucomicrobiaceae</taxon>
        <taxon>Luteolibacter</taxon>
    </lineage>
</organism>
<proteinExistence type="predicted"/>
<comment type="caution">
    <text evidence="1">The sequence shown here is derived from an EMBL/GenBank/DDBJ whole genome shotgun (WGS) entry which is preliminary data.</text>
</comment>
<dbReference type="EMBL" id="JAPDDT010000012">
    <property type="protein sequence ID" value="MCW1925163.1"/>
    <property type="molecule type" value="Genomic_DNA"/>
</dbReference>
<evidence type="ECO:0000313" key="1">
    <source>
        <dbReference type="EMBL" id="MCW1925163.1"/>
    </source>
</evidence>